<dbReference type="InterPro" id="IPR004000">
    <property type="entry name" value="Actin"/>
</dbReference>
<evidence type="ECO:0000256" key="3">
    <source>
        <dbReference type="ARBA" id="ARBA00023212"/>
    </source>
</evidence>
<sequence>MPPLYDARVLSCVGTIIESGDGMTHFVPIVEGYPLRQSTMQMEVAGQDITLYLMQLLSQKGNSLLGTGDREYIRDLKEKCCYVALDFDKEKAAAPSLTRAWRHQLPDGREIDLGQEMFLCMEALFQPDLIGRNSLGAHMTAFRSVSSCSPSQQRALFGSVLLSGGTGSSPSLRARMQRELSALVSPTTKVKVGPPVPRGAGLSRSL</sequence>
<dbReference type="Gene3D" id="3.90.640.10">
    <property type="entry name" value="Actin, Chain A, domain 4"/>
    <property type="match status" value="1"/>
</dbReference>
<dbReference type="FunFam" id="3.90.640.10:FF:000007">
    <property type="entry name" value="Actin like 7B"/>
    <property type="match status" value="1"/>
</dbReference>
<dbReference type="eggNOG" id="KOG0676">
    <property type="taxonomic scope" value="Eukaryota"/>
</dbReference>
<dbReference type="InterPro" id="IPR043129">
    <property type="entry name" value="ATPase_NBD"/>
</dbReference>
<dbReference type="PANTHER" id="PTHR11937">
    <property type="entry name" value="ACTIN"/>
    <property type="match status" value="1"/>
</dbReference>
<keyword evidence="3" id="KW-0963">Cytoplasm</keyword>
<reference evidence="6 7" key="1">
    <citation type="journal article" date="2013" name="Nat. Commun.">
        <title>Genome analysis reveals insights into physiology and longevity of the Brandt's bat Myotis brandtii.</title>
        <authorList>
            <person name="Seim I."/>
            <person name="Fang X."/>
            <person name="Xiong Z."/>
            <person name="Lobanov A.V."/>
            <person name="Huang Z."/>
            <person name="Ma S."/>
            <person name="Feng Y."/>
            <person name="Turanov A.A."/>
            <person name="Zhu Y."/>
            <person name="Lenz T.L."/>
            <person name="Gerashchenko M.V."/>
            <person name="Fan D."/>
            <person name="Hee Yim S."/>
            <person name="Yao X."/>
            <person name="Jordan D."/>
            <person name="Xiong Y."/>
            <person name="Ma Y."/>
            <person name="Lyapunov A.N."/>
            <person name="Chen G."/>
            <person name="Kulakova O.I."/>
            <person name="Sun Y."/>
            <person name="Lee S.G."/>
            <person name="Bronson R.T."/>
            <person name="Moskalev A.A."/>
            <person name="Sunyaev S.R."/>
            <person name="Zhang G."/>
            <person name="Krogh A."/>
            <person name="Wang J."/>
            <person name="Gladyshev V.N."/>
        </authorList>
    </citation>
    <scope>NUCLEOTIDE SEQUENCE [LARGE SCALE GENOMIC DNA]</scope>
</reference>
<evidence type="ECO:0000313" key="6">
    <source>
        <dbReference type="EMBL" id="EPQ03336.1"/>
    </source>
</evidence>
<feature type="region of interest" description="Disordered" evidence="5">
    <location>
        <begin position="185"/>
        <end position="206"/>
    </location>
</feature>
<dbReference type="AlphaFoldDB" id="S7MHA9"/>
<keyword evidence="7" id="KW-1185">Reference proteome</keyword>
<dbReference type="Proteomes" id="UP000052978">
    <property type="component" value="Unassembled WGS sequence"/>
</dbReference>
<gene>
    <name evidence="6" type="ORF">D623_10008411</name>
</gene>
<dbReference type="GO" id="GO:0005856">
    <property type="term" value="C:cytoskeleton"/>
    <property type="evidence" value="ECO:0007669"/>
    <property type="project" value="UniProtKB-SubCell"/>
</dbReference>
<keyword evidence="3" id="KW-0206">Cytoskeleton</keyword>
<accession>S7MHA9</accession>
<dbReference type="SUPFAM" id="SSF53067">
    <property type="entry name" value="Actin-like ATPase domain"/>
    <property type="match status" value="1"/>
</dbReference>
<name>S7MHA9_MYOBR</name>
<dbReference type="Gene3D" id="3.30.420.40">
    <property type="match status" value="1"/>
</dbReference>
<evidence type="ECO:0000313" key="7">
    <source>
        <dbReference type="Proteomes" id="UP000052978"/>
    </source>
</evidence>
<dbReference type="Pfam" id="PF00022">
    <property type="entry name" value="Actin"/>
    <property type="match status" value="1"/>
</dbReference>
<comment type="subcellular location">
    <subcellularLocation>
        <location evidence="1">Cytoplasm</location>
        <location evidence="1">Cytoskeleton</location>
    </subcellularLocation>
</comment>
<evidence type="ECO:0000256" key="5">
    <source>
        <dbReference type="SAM" id="MobiDB-lite"/>
    </source>
</evidence>
<comment type="similarity">
    <text evidence="2 4">Belongs to the actin family.</text>
</comment>
<evidence type="ECO:0000256" key="1">
    <source>
        <dbReference type="ARBA" id="ARBA00004245"/>
    </source>
</evidence>
<evidence type="ECO:0000256" key="2">
    <source>
        <dbReference type="ARBA" id="ARBA00006752"/>
    </source>
</evidence>
<protein>
    <submittedName>
        <fullName evidence="6">Actin</fullName>
    </submittedName>
</protein>
<dbReference type="SMART" id="SM00268">
    <property type="entry name" value="ACTIN"/>
    <property type="match status" value="1"/>
</dbReference>
<proteinExistence type="inferred from homology"/>
<dbReference type="EMBL" id="KE161346">
    <property type="protein sequence ID" value="EPQ03336.1"/>
    <property type="molecule type" value="Genomic_DNA"/>
</dbReference>
<evidence type="ECO:0000256" key="4">
    <source>
        <dbReference type="RuleBase" id="RU000487"/>
    </source>
</evidence>
<organism evidence="6 7">
    <name type="scientific">Myotis brandtii</name>
    <name type="common">Brandt's bat</name>
    <dbReference type="NCBI Taxonomy" id="109478"/>
    <lineage>
        <taxon>Eukaryota</taxon>
        <taxon>Metazoa</taxon>
        <taxon>Chordata</taxon>
        <taxon>Craniata</taxon>
        <taxon>Vertebrata</taxon>
        <taxon>Euteleostomi</taxon>
        <taxon>Mammalia</taxon>
        <taxon>Eutheria</taxon>
        <taxon>Laurasiatheria</taxon>
        <taxon>Chiroptera</taxon>
        <taxon>Yangochiroptera</taxon>
        <taxon>Vespertilionidae</taxon>
        <taxon>Myotis</taxon>
    </lineage>
</organism>